<keyword evidence="2" id="KW-0677">Repeat</keyword>
<dbReference type="SUPFAM" id="SSF50978">
    <property type="entry name" value="WD40 repeat-like"/>
    <property type="match status" value="1"/>
</dbReference>
<feature type="repeat" description="WD" evidence="3">
    <location>
        <begin position="430"/>
        <end position="469"/>
    </location>
</feature>
<feature type="repeat" description="WD" evidence="3">
    <location>
        <begin position="350"/>
        <end position="389"/>
    </location>
</feature>
<dbReference type="Pfam" id="PF00400">
    <property type="entry name" value="WD40"/>
    <property type="match status" value="6"/>
</dbReference>
<dbReference type="Pfam" id="PF12937">
    <property type="entry name" value="F-box-like"/>
    <property type="match status" value="1"/>
</dbReference>
<feature type="repeat" description="WD" evidence="3">
    <location>
        <begin position="230"/>
        <end position="269"/>
    </location>
</feature>
<evidence type="ECO:0000259" key="5">
    <source>
        <dbReference type="PROSITE" id="PS50181"/>
    </source>
</evidence>
<feature type="domain" description="F-box" evidence="5">
    <location>
        <begin position="110"/>
        <end position="157"/>
    </location>
</feature>
<keyword evidence="1 3" id="KW-0853">WD repeat</keyword>
<dbReference type="PROSITE" id="PS50082">
    <property type="entry name" value="WD_REPEATS_2"/>
    <property type="match status" value="6"/>
</dbReference>
<dbReference type="SUPFAM" id="SSF81383">
    <property type="entry name" value="F-box domain"/>
    <property type="match status" value="1"/>
</dbReference>
<dbReference type="Gene3D" id="1.20.1280.50">
    <property type="match status" value="1"/>
</dbReference>
<organism evidence="6 7">
    <name type="scientific">Mortierella isabellina</name>
    <name type="common">Filamentous fungus</name>
    <name type="synonym">Umbelopsis isabellina</name>
    <dbReference type="NCBI Taxonomy" id="91625"/>
    <lineage>
        <taxon>Eukaryota</taxon>
        <taxon>Fungi</taxon>
        <taxon>Fungi incertae sedis</taxon>
        <taxon>Mucoromycota</taxon>
        <taxon>Mucoromycotina</taxon>
        <taxon>Umbelopsidomycetes</taxon>
        <taxon>Umbelopsidales</taxon>
        <taxon>Umbelopsidaceae</taxon>
        <taxon>Umbelopsis</taxon>
    </lineage>
</organism>
<feature type="region of interest" description="Disordered" evidence="4">
    <location>
        <begin position="32"/>
        <end position="55"/>
    </location>
</feature>
<proteinExistence type="predicted"/>
<evidence type="ECO:0000256" key="1">
    <source>
        <dbReference type="ARBA" id="ARBA00022574"/>
    </source>
</evidence>
<dbReference type="InterPro" id="IPR019775">
    <property type="entry name" value="WD40_repeat_CS"/>
</dbReference>
<dbReference type="SMART" id="SM00320">
    <property type="entry name" value="WD40"/>
    <property type="match status" value="7"/>
</dbReference>
<dbReference type="CDD" id="cd00200">
    <property type="entry name" value="WD40"/>
    <property type="match status" value="1"/>
</dbReference>
<dbReference type="OrthoDB" id="19711at2759"/>
<feature type="compositionally biased region" description="Polar residues" evidence="4">
    <location>
        <begin position="44"/>
        <end position="55"/>
    </location>
</feature>
<dbReference type="InterPro" id="IPR020472">
    <property type="entry name" value="WD40_PAC1"/>
</dbReference>
<dbReference type="InterPro" id="IPR001810">
    <property type="entry name" value="F-box_dom"/>
</dbReference>
<dbReference type="InterPro" id="IPR015943">
    <property type="entry name" value="WD40/YVTN_repeat-like_dom_sf"/>
</dbReference>
<dbReference type="Gene3D" id="2.130.10.10">
    <property type="entry name" value="YVTN repeat-like/Quinoprotein amine dehydrogenase"/>
    <property type="match status" value="2"/>
</dbReference>
<gene>
    <name evidence="6" type="ORF">INT43_002567</name>
</gene>
<comment type="caution">
    <text evidence="6">The sequence shown here is derived from an EMBL/GenBank/DDBJ whole genome shotgun (WGS) entry which is preliminary data.</text>
</comment>
<evidence type="ECO:0000256" key="4">
    <source>
        <dbReference type="SAM" id="MobiDB-lite"/>
    </source>
</evidence>
<dbReference type="InterPro" id="IPR001680">
    <property type="entry name" value="WD40_rpt"/>
</dbReference>
<dbReference type="InterPro" id="IPR036322">
    <property type="entry name" value="WD40_repeat_dom_sf"/>
</dbReference>
<keyword evidence="7" id="KW-1185">Reference proteome</keyword>
<accession>A0A8H7UPC2</accession>
<evidence type="ECO:0000313" key="7">
    <source>
        <dbReference type="Proteomes" id="UP000654370"/>
    </source>
</evidence>
<dbReference type="PANTHER" id="PTHR22847">
    <property type="entry name" value="WD40 REPEAT PROTEIN"/>
    <property type="match status" value="1"/>
</dbReference>
<feature type="repeat" description="WD" evidence="3">
    <location>
        <begin position="270"/>
        <end position="309"/>
    </location>
</feature>
<dbReference type="Proteomes" id="UP000654370">
    <property type="component" value="Unassembled WGS sequence"/>
</dbReference>
<dbReference type="PROSITE" id="PS50181">
    <property type="entry name" value="FBOX"/>
    <property type="match status" value="1"/>
</dbReference>
<protein>
    <recommendedName>
        <fullName evidence="5">F-box domain-containing protein</fullName>
    </recommendedName>
</protein>
<sequence length="512" mass="57922">MSSSPPPKTATGSPLSLKKVWRYFHQSLHSSSSKSQHHREFRTIATSSSCPPHGSRSFTNISGRNSLSPTKNLTKNFSLTVVPVDQTSRIDEGFYQVAKPSFNDKTTATIDFLTQLPHEIACHILMFLDDVRCLVSASAVSKAWHCLCTDNLVWKQSYTLNKSWMRTLPPVGFLDYRDLYIRRMWVADRWKKGAVTTSYLTGRLTNYTIETNTIFADPPVCHSTLFLTLRLGHTDSIYCVQFDAEKIITGSRDRTIKFWSMKTRKCIRTLTGHDQSVLCLEYDKDTMISGSSDCTIIVWCMQTYKQVKRLRGHSAGVLDICFDDKYIISCSKDTTIRIWDRTTGDWLRSLQGHRGPVNAVQLRGNKLVSGSGDALIKMWDTETGECIRQFSGHMRGLACVQFDGKRIVSGSNDQCIKVWDAETGECVLTCEGHTDLVRALHFDDDRIVSGSYDQSVRVWDIRTGACLLNFQSGHSSWVFDVMLSATKIVSVSQDKTILIMDFAHDIELKHIE</sequence>
<feature type="repeat" description="WD" evidence="3">
    <location>
        <begin position="390"/>
        <end position="429"/>
    </location>
</feature>
<feature type="repeat" description="WD" evidence="3">
    <location>
        <begin position="310"/>
        <end position="349"/>
    </location>
</feature>
<evidence type="ECO:0000256" key="3">
    <source>
        <dbReference type="PROSITE-ProRule" id="PRU00221"/>
    </source>
</evidence>
<dbReference type="PRINTS" id="PR00320">
    <property type="entry name" value="GPROTEINBRPT"/>
</dbReference>
<name>A0A8H7UPC2_MORIS</name>
<evidence type="ECO:0000313" key="6">
    <source>
        <dbReference type="EMBL" id="KAG2186129.1"/>
    </source>
</evidence>
<dbReference type="PROSITE" id="PS00678">
    <property type="entry name" value="WD_REPEATS_1"/>
    <property type="match status" value="3"/>
</dbReference>
<dbReference type="AlphaFoldDB" id="A0A8H7UPC2"/>
<reference evidence="6" key="1">
    <citation type="submission" date="2020-12" db="EMBL/GenBank/DDBJ databases">
        <title>Metabolic potential, ecology and presence of endohyphal bacteria is reflected in genomic diversity of Mucoromycotina.</title>
        <authorList>
            <person name="Muszewska A."/>
            <person name="Okrasinska A."/>
            <person name="Steczkiewicz K."/>
            <person name="Drgas O."/>
            <person name="Orlowska M."/>
            <person name="Perlinska-Lenart U."/>
            <person name="Aleksandrzak-Piekarczyk T."/>
            <person name="Szatraj K."/>
            <person name="Zielenkiewicz U."/>
            <person name="Pilsyk S."/>
            <person name="Malc E."/>
            <person name="Mieczkowski P."/>
            <person name="Kruszewska J.S."/>
            <person name="Biernat P."/>
            <person name="Pawlowska J."/>
        </authorList>
    </citation>
    <scope>NUCLEOTIDE SEQUENCE</scope>
    <source>
        <strain evidence="6">WA0000067209</strain>
    </source>
</reference>
<dbReference type="PROSITE" id="PS50294">
    <property type="entry name" value="WD_REPEATS_REGION"/>
    <property type="match status" value="6"/>
</dbReference>
<dbReference type="PANTHER" id="PTHR22847:SF745">
    <property type="entry name" value="F-BOX_WD REPEAT-CONTAINING PROTEIN 7"/>
    <property type="match status" value="1"/>
</dbReference>
<dbReference type="SMART" id="SM00256">
    <property type="entry name" value="FBOX"/>
    <property type="match status" value="1"/>
</dbReference>
<evidence type="ECO:0000256" key="2">
    <source>
        <dbReference type="ARBA" id="ARBA00022737"/>
    </source>
</evidence>
<dbReference type="EMBL" id="JAEPQZ010000001">
    <property type="protein sequence ID" value="KAG2186129.1"/>
    <property type="molecule type" value="Genomic_DNA"/>
</dbReference>
<dbReference type="InterPro" id="IPR036047">
    <property type="entry name" value="F-box-like_dom_sf"/>
</dbReference>